<sequence length="187" mass="19382">MSKISQRRALLLAAIVPALLVAGCSAGNNTQAMKGAASPGTPTDMDSMSPEESDTSSPDATDTGASPTDTAGGGQAQTAVQGFFSAVKSGNVDQVVNSFSDDAVAAVNGQATAEGSQAIRTLFQKQLQGNGMKQATHTIDESRMAGDTDAIVRSTSKQGSDEMRELFVLTKDGEEWKISQFMNNKAS</sequence>
<dbReference type="KEGG" id="noa:BKM31_58570"/>
<dbReference type="AlphaFoldDB" id="A0A1V0AIF7"/>
<accession>A0A1V0AIF7</accession>
<dbReference type="SUPFAM" id="SSF54427">
    <property type="entry name" value="NTF2-like"/>
    <property type="match status" value="1"/>
</dbReference>
<name>A0A1V0AIF7_9ACTN</name>
<evidence type="ECO:0000256" key="1">
    <source>
        <dbReference type="SAM" id="MobiDB-lite"/>
    </source>
</evidence>
<dbReference type="OrthoDB" id="6491893at2"/>
<dbReference type="RefSeq" id="WP_080046371.1">
    <property type="nucleotide sequence ID" value="NZ_CP017717.1"/>
</dbReference>
<organism evidence="4 5">
    <name type="scientific">[Actinomadura] parvosata subsp. kistnae</name>
    <dbReference type="NCBI Taxonomy" id="1909395"/>
    <lineage>
        <taxon>Bacteria</taxon>
        <taxon>Bacillati</taxon>
        <taxon>Actinomycetota</taxon>
        <taxon>Actinomycetes</taxon>
        <taxon>Streptosporangiales</taxon>
        <taxon>Streptosporangiaceae</taxon>
        <taxon>Nonomuraea</taxon>
    </lineage>
</organism>
<feature type="domain" description="SnoaL-like" evidence="3">
    <location>
        <begin position="80"/>
        <end position="157"/>
    </location>
</feature>
<keyword evidence="2" id="KW-0732">Signal</keyword>
<gene>
    <name evidence="4" type="ORF">BKM31_58570</name>
</gene>
<evidence type="ECO:0000313" key="5">
    <source>
        <dbReference type="Proteomes" id="UP000190797"/>
    </source>
</evidence>
<keyword evidence="5" id="KW-1185">Reference proteome</keyword>
<protein>
    <recommendedName>
        <fullName evidence="3">SnoaL-like domain-containing protein</fullName>
    </recommendedName>
</protein>
<dbReference type="InterPro" id="IPR032710">
    <property type="entry name" value="NTF2-like_dom_sf"/>
</dbReference>
<dbReference type="Proteomes" id="UP000190797">
    <property type="component" value="Chromosome"/>
</dbReference>
<evidence type="ECO:0000259" key="3">
    <source>
        <dbReference type="Pfam" id="PF12680"/>
    </source>
</evidence>
<feature type="chain" id="PRO_5038346246" description="SnoaL-like domain-containing protein" evidence="2">
    <location>
        <begin position="27"/>
        <end position="187"/>
    </location>
</feature>
<reference evidence="5" key="1">
    <citation type="journal article" date="2017" name="Med. Chem. Commun.">
        <title>Nonomuraea sp. ATCC 55076 harbours the largest actinomycete chromosome to date and the kistamicin biosynthetic gene cluster.</title>
        <authorList>
            <person name="Nazari B."/>
            <person name="Forneris C.C."/>
            <person name="Gibson M.I."/>
            <person name="Moon K."/>
            <person name="Schramma K.R."/>
            <person name="Seyedsayamdost M.R."/>
        </authorList>
    </citation>
    <scope>NUCLEOTIDE SEQUENCE [LARGE SCALE GENOMIC DNA]</scope>
    <source>
        <strain evidence="5">ATCC 55076</strain>
    </source>
</reference>
<dbReference type="STRING" id="1909395.BKM31_58570"/>
<feature type="compositionally biased region" description="Polar residues" evidence="1">
    <location>
        <begin position="55"/>
        <end position="67"/>
    </location>
</feature>
<evidence type="ECO:0000313" key="4">
    <source>
        <dbReference type="EMBL" id="AQZ69973.1"/>
    </source>
</evidence>
<evidence type="ECO:0000256" key="2">
    <source>
        <dbReference type="SAM" id="SignalP"/>
    </source>
</evidence>
<dbReference type="Gene3D" id="3.10.450.50">
    <property type="match status" value="1"/>
</dbReference>
<proteinExistence type="predicted"/>
<feature type="region of interest" description="Disordered" evidence="1">
    <location>
        <begin position="30"/>
        <end position="77"/>
    </location>
</feature>
<dbReference type="Pfam" id="PF12680">
    <property type="entry name" value="SnoaL_2"/>
    <property type="match status" value="1"/>
</dbReference>
<dbReference type="EMBL" id="CP017717">
    <property type="protein sequence ID" value="AQZ69973.1"/>
    <property type="molecule type" value="Genomic_DNA"/>
</dbReference>
<dbReference type="PROSITE" id="PS51257">
    <property type="entry name" value="PROKAR_LIPOPROTEIN"/>
    <property type="match status" value="1"/>
</dbReference>
<feature type="signal peptide" evidence="2">
    <location>
        <begin position="1"/>
        <end position="26"/>
    </location>
</feature>
<dbReference type="InterPro" id="IPR037401">
    <property type="entry name" value="SnoaL-like"/>
</dbReference>